<dbReference type="PANTHER" id="PTHR43606">
    <property type="entry name" value="PHOSPHATASE, PUTATIVE (AFU_ORTHOLOGUE AFUA_6G08710)-RELATED"/>
    <property type="match status" value="1"/>
</dbReference>
<protein>
    <submittedName>
        <fullName evidence="3">Alkaline phosphatase D</fullName>
        <ecNumber evidence="3">3.1.3.1</ecNumber>
    </submittedName>
</protein>
<dbReference type="InterPro" id="IPR018946">
    <property type="entry name" value="PhoD-like_MPP"/>
</dbReference>
<dbReference type="CDD" id="cd07389">
    <property type="entry name" value="MPP_PhoD"/>
    <property type="match status" value="1"/>
</dbReference>
<sequence>MLGVGMPVISRRRFVNTGLMGLGSLYVTTLLSGCDGDDDDKKLGDGSFAHGIASGDPLATSVILWTRVTPAAGTPEKIRVQWEVAEDEGFSNIIARDQGDALLSTDYTVKVDIRDLSPDTHYYYRFSSANQTTAIGHTRTLPDTSADQLKMGVISCSNYPAGYFHVYAALAEQNLDLILHLGDYIYEYGADGYASEEAVAMGRVVQPAGELLTLDDYRTRYAQYRSDPDLQKAHASTPFLVVWDDHEVANDSWENGAENHSADEGSYADRKLAALRAYFEWLPIRPFDAMDNSDLANPSHIYRQFEWGDLANLLMLDTRHEARVEAVNVASFFNTTDGSFDFTGLFTALNDPSRHLLGEAQESWLQSAMSSSTATWQVLGQQVLMGKMYLPFGIATQQMSFEQYAELGQLAQLAARAQASDPTLTAAELAYLQANQAKLTPQVVAMLQAPAIPYNMDAWDGFGAARERVYDMAKAADANLVVLAGDTHNAWANNLSNAAGDEIGVEFATSSVSSPGLEAYMGIAPAGYAAAEAGIVSIVDGLQYLNAGDRGYLVLDINHERVVANWSFVSSVKAASYTMQTERAKSLKVTAGTKHIQSV</sequence>
<dbReference type="AlphaFoldDB" id="C5BTU6"/>
<evidence type="ECO:0000313" key="4">
    <source>
        <dbReference type="Proteomes" id="UP000009080"/>
    </source>
</evidence>
<feature type="domain" description="Phospholipase D N-terminal" evidence="2">
    <location>
        <begin position="50"/>
        <end position="140"/>
    </location>
</feature>
<dbReference type="InterPro" id="IPR052900">
    <property type="entry name" value="Phospholipid_Metab_Enz"/>
</dbReference>
<keyword evidence="4" id="KW-1185">Reference proteome</keyword>
<dbReference type="EMBL" id="CP001614">
    <property type="protein sequence ID" value="ACR11183.1"/>
    <property type="molecule type" value="Genomic_DNA"/>
</dbReference>
<dbReference type="STRING" id="377629.TERTU_4022"/>
<dbReference type="Pfam" id="PF16655">
    <property type="entry name" value="PhoD_N"/>
    <property type="match status" value="1"/>
</dbReference>
<evidence type="ECO:0000259" key="1">
    <source>
        <dbReference type="Pfam" id="PF09423"/>
    </source>
</evidence>
<dbReference type="HOGENOM" id="CLU_015982_1_0_6"/>
<dbReference type="eggNOG" id="COG3540">
    <property type="taxonomic scope" value="Bacteria"/>
</dbReference>
<dbReference type="InterPro" id="IPR029052">
    <property type="entry name" value="Metallo-depent_PP-like"/>
</dbReference>
<dbReference type="Proteomes" id="UP000009080">
    <property type="component" value="Chromosome"/>
</dbReference>
<feature type="domain" description="PhoD-like phosphatase metallophosphatase" evidence="1">
    <location>
        <begin position="151"/>
        <end position="566"/>
    </location>
</feature>
<organism evidence="3 4">
    <name type="scientific">Teredinibacter turnerae (strain ATCC 39867 / T7901)</name>
    <dbReference type="NCBI Taxonomy" id="377629"/>
    <lineage>
        <taxon>Bacteria</taxon>
        <taxon>Pseudomonadati</taxon>
        <taxon>Pseudomonadota</taxon>
        <taxon>Gammaproteobacteria</taxon>
        <taxon>Cellvibrionales</taxon>
        <taxon>Cellvibrionaceae</taxon>
        <taxon>Teredinibacter</taxon>
    </lineage>
</organism>
<dbReference type="PANTHER" id="PTHR43606:SF2">
    <property type="entry name" value="ALKALINE PHOSPHATASE FAMILY PROTEIN (AFU_ORTHOLOGUE AFUA_5G03860)"/>
    <property type="match status" value="1"/>
</dbReference>
<dbReference type="SUPFAM" id="SSF56300">
    <property type="entry name" value="Metallo-dependent phosphatases"/>
    <property type="match status" value="1"/>
</dbReference>
<dbReference type="EC" id="3.1.3.1" evidence="3"/>
<reference evidence="3 4" key="1">
    <citation type="journal article" date="2009" name="PLoS ONE">
        <title>The complete genome of Teredinibacter turnerae T7901: an intracellular endosymbiont of marine wood-boring bivalves (shipworms).</title>
        <authorList>
            <person name="Yang J.C."/>
            <person name="Madupu R."/>
            <person name="Durkin A.S."/>
            <person name="Ekborg N.A."/>
            <person name="Pedamallu C.S."/>
            <person name="Hostetler J.B."/>
            <person name="Radune D."/>
            <person name="Toms B.S."/>
            <person name="Henrissat B."/>
            <person name="Coutinho P.M."/>
            <person name="Schwarz S."/>
            <person name="Field L."/>
            <person name="Trindade-Silva A.E."/>
            <person name="Soares C.A.G."/>
            <person name="Elshahawi S."/>
            <person name="Hanora A."/>
            <person name="Schmidt E.W."/>
            <person name="Haygood M.G."/>
            <person name="Posfai J."/>
            <person name="Benner J."/>
            <person name="Madinger C."/>
            <person name="Nove J."/>
            <person name="Anton B."/>
            <person name="Chaudhary K."/>
            <person name="Foster J."/>
            <person name="Holman A."/>
            <person name="Kumar S."/>
            <person name="Lessard P.A."/>
            <person name="Luyten Y.A."/>
            <person name="Slatko B."/>
            <person name="Wood N."/>
            <person name="Wu B."/>
            <person name="Teplitski M."/>
            <person name="Mougous J.D."/>
            <person name="Ward N."/>
            <person name="Eisen J.A."/>
            <person name="Badger J.H."/>
            <person name="Distel D.L."/>
        </authorList>
    </citation>
    <scope>NUCLEOTIDE SEQUENCE [LARGE SCALE GENOMIC DNA]</scope>
    <source>
        <strain evidence="4">ATCC 39867 / T7901</strain>
    </source>
</reference>
<dbReference type="InterPro" id="IPR032093">
    <property type="entry name" value="PhoD_N"/>
</dbReference>
<dbReference type="Gene3D" id="2.60.40.380">
    <property type="entry name" value="Purple acid phosphatase-like, N-terminal"/>
    <property type="match status" value="1"/>
</dbReference>
<dbReference type="Pfam" id="PF09423">
    <property type="entry name" value="PhoD"/>
    <property type="match status" value="1"/>
</dbReference>
<proteinExistence type="predicted"/>
<name>C5BTU6_TERTT</name>
<keyword evidence="3" id="KW-0378">Hydrolase</keyword>
<dbReference type="GO" id="GO:0004035">
    <property type="term" value="F:alkaline phosphatase activity"/>
    <property type="evidence" value="ECO:0007669"/>
    <property type="project" value="UniProtKB-EC"/>
</dbReference>
<dbReference type="InterPro" id="IPR038607">
    <property type="entry name" value="PhoD-like_sf"/>
</dbReference>
<gene>
    <name evidence="3" type="ordered locus">TERTU_4022</name>
</gene>
<dbReference type="KEGG" id="ttu:TERTU_4022"/>
<evidence type="ECO:0000313" key="3">
    <source>
        <dbReference type="EMBL" id="ACR11183.1"/>
    </source>
</evidence>
<dbReference type="Gene3D" id="3.60.21.70">
    <property type="entry name" value="PhoD-like phosphatase"/>
    <property type="match status" value="1"/>
</dbReference>
<evidence type="ECO:0000259" key="2">
    <source>
        <dbReference type="Pfam" id="PF16655"/>
    </source>
</evidence>
<accession>C5BTU6</accession>